<dbReference type="PROSITE" id="PS50297">
    <property type="entry name" value="ANK_REP_REGION"/>
    <property type="match status" value="1"/>
</dbReference>
<evidence type="ECO:0000256" key="6">
    <source>
        <dbReference type="ARBA" id="ARBA00022840"/>
    </source>
</evidence>
<dbReference type="PANTHER" id="PTHR44899:SF3">
    <property type="entry name" value="SERINE_THREONINE-PROTEIN KINASE NEK1"/>
    <property type="match status" value="1"/>
</dbReference>
<dbReference type="GO" id="GO:0004674">
    <property type="term" value="F:protein serine/threonine kinase activity"/>
    <property type="evidence" value="ECO:0007669"/>
    <property type="project" value="UniProtKB-KW"/>
</dbReference>
<dbReference type="SUPFAM" id="SSF48403">
    <property type="entry name" value="Ankyrin repeat"/>
    <property type="match status" value="1"/>
</dbReference>
<dbReference type="InterPro" id="IPR002110">
    <property type="entry name" value="Ankyrin_rpt"/>
</dbReference>
<evidence type="ECO:0000256" key="11">
    <source>
        <dbReference type="SAM" id="MobiDB-lite"/>
    </source>
</evidence>
<dbReference type="PANTHER" id="PTHR44899">
    <property type="entry name" value="CAMK FAMILY PROTEIN KINASE"/>
    <property type="match status" value="1"/>
</dbReference>
<organism evidence="13">
    <name type="scientific">Cladocopium goreaui</name>
    <dbReference type="NCBI Taxonomy" id="2562237"/>
    <lineage>
        <taxon>Eukaryota</taxon>
        <taxon>Sar</taxon>
        <taxon>Alveolata</taxon>
        <taxon>Dinophyceae</taxon>
        <taxon>Suessiales</taxon>
        <taxon>Symbiodiniaceae</taxon>
        <taxon>Cladocopium</taxon>
    </lineage>
</organism>
<dbReference type="Gene3D" id="1.10.510.10">
    <property type="entry name" value="Transferase(Phosphotransferase) domain 1"/>
    <property type="match status" value="1"/>
</dbReference>
<dbReference type="InterPro" id="IPR036770">
    <property type="entry name" value="Ankyrin_rpt-contain_sf"/>
</dbReference>
<dbReference type="GO" id="GO:0005524">
    <property type="term" value="F:ATP binding"/>
    <property type="evidence" value="ECO:0007669"/>
    <property type="project" value="UniProtKB-UniRule"/>
</dbReference>
<evidence type="ECO:0000313" key="15">
    <source>
        <dbReference type="Proteomes" id="UP001152797"/>
    </source>
</evidence>
<sequence>MVNDGQLPRSVEVNTLTNLGFAEEKVRQVLDRNGGAREPKLPIGEECGTSASVQQKEMRCTASGISQVSQLRFRTAVPCSAQGVAGLGANGAMASPKEESWGDAKGALEAMPSCKDDDEKLAYRRLKLLGQGSFGKAFLARDLANNDLVVMKQVHVEKMDTKAGDGARDTAVREAVALRRVQHPNVVRFREVFVRSGWLCLVMDFADGGDLCAAIKERAKGGVPFEEPAVLECFSQVCDAVSFVHGLKMVHRDIKTGRALLGDFGLVRLLESTCDLAHTRVGTPYYLSPEIIRKQPYNYKTDVWSLGVLLYEMAALKRPFLGTLETLPKIIIKGEYEQLGDHYSPALHQLVARMLVVEPSQRLDLAAALREEVLAAPLRRSQEALGLAEVPEIQEEAEESEWIGYNTMIRFKEASEAQAAKGIEFSPTAGPEVEAVASPGGPGWSTAGQRDPDSEEELAASDDSWGSVVDLSKALDELTSRGAGASSSSRCPKFGNGDKQRLNVPALVVPLVQRQIRSQHTPELPPARMLSFNILGPHWIKKPLDPHLWRLCGPCASGRLSGACRALQQGAPLSTRLELLRGEELPELERLQGPLQVEALIQTLSTACPDLLAGDGQWLHLFQPICSGSPGAADALLLTAARDGQLAAAAAVWAAAFQKPCLARVLLRLSGEVRLSPSLRRFVRVLYEQSPNEDDFFEDLLDGRLPRVIFHLAQGVNVEATGPAIHRNDVGCCKWTPLAAAADIAARRTQGLVISNVLLAARADVNRPCPGPCGWTPLMRAALSGAPAESTLKLLVQAGADVRMRHENGDTALDMGDSASSQAIRQARDQRAQVYVKNQWTNLDEPAQEVLNKAAKKGQNKAVLSNNSNADLVQMVHINNHTGRKRPLRFSGDLEATFKRIDLPNSVAGGKAAMPSRYQVFLEGSGWKTMSLKNSRQTQRSSPVWCYLGEKVSSKRKGKGEDPDGKEAVQVFWRPPLTSSSQFSLKDLQAPCGLACDDASPAIIKVAGWIPGRLLEAARAPSDAAAVRCEGDGAGAYPANGREGPRDGCSEPLVFHGRGEVSWSGLLSVAPSSRLRLNGPSQFRLSCGRARQALPHAVLVVTDGGDDHVFQWFEVSFRPRTKSGSKAESPSATIEVCGPRKEGINSTWQPLRQDQVCGPERWPLVGPLGDGWVTTQGTSCAAPKGWRNAPERLRPGGADVVPAMSLLVIMAAVPPETGVGSMTPNWTLLAALDEAIYRQMGPNYELRVVPIASEDQLSMLHPSRVTPLLQPATVCGVVYFLSPQRVAGDFRTKNDMVHDAPLFGLMEALEEAGLPTVWPHPSYLYRTLAGKEWPSQLCLSPQYHVPLTVRVSRQAVLTKGQRAAEEACQALCRLREAMGRPLKSAGVRAAVKVGYSWRSSGVQLCRDDVMDLSRALAKAAAAGQHASFMVQELIEGVLCEAMVYVIHGEVAGFPQYYRFPEHQAPPQYMPRKSAVQLLGGEMAQQKCEERMHSIVQQWILWAQCMSASPIPFLRIDFLLAQGKEGKEVQVWTGEVSELGVAVELQGMNSHESRDLVMHAVVTSLLKG</sequence>
<evidence type="ECO:0000256" key="3">
    <source>
        <dbReference type="ARBA" id="ARBA00022679"/>
    </source>
</evidence>
<dbReference type="InterPro" id="IPR051131">
    <property type="entry name" value="NEK_Ser/Thr_kinase_NIMA"/>
</dbReference>
<comment type="catalytic activity">
    <reaction evidence="7">
        <text>L-threonyl-[protein] + ATP = O-phospho-L-threonyl-[protein] + ADP + H(+)</text>
        <dbReference type="Rhea" id="RHEA:46608"/>
        <dbReference type="Rhea" id="RHEA-COMP:11060"/>
        <dbReference type="Rhea" id="RHEA-COMP:11605"/>
        <dbReference type="ChEBI" id="CHEBI:15378"/>
        <dbReference type="ChEBI" id="CHEBI:30013"/>
        <dbReference type="ChEBI" id="CHEBI:30616"/>
        <dbReference type="ChEBI" id="CHEBI:61977"/>
        <dbReference type="ChEBI" id="CHEBI:456216"/>
        <dbReference type="EC" id="2.7.11.1"/>
    </reaction>
</comment>
<evidence type="ECO:0000256" key="2">
    <source>
        <dbReference type="ARBA" id="ARBA00022527"/>
    </source>
</evidence>
<dbReference type="EC" id="2.7.11.1" evidence="1"/>
<dbReference type="Pfam" id="PF00069">
    <property type="entry name" value="Pkinase"/>
    <property type="match status" value="1"/>
</dbReference>
<dbReference type="OrthoDB" id="444510at2759"/>
<dbReference type="InterPro" id="IPR017441">
    <property type="entry name" value="Protein_kinase_ATP_BS"/>
</dbReference>
<dbReference type="EMBL" id="CAMXCT020000022">
    <property type="protein sequence ID" value="CAL1125972.1"/>
    <property type="molecule type" value="Genomic_DNA"/>
</dbReference>
<evidence type="ECO:0000256" key="4">
    <source>
        <dbReference type="ARBA" id="ARBA00022741"/>
    </source>
</evidence>
<dbReference type="Gene3D" id="1.25.40.20">
    <property type="entry name" value="Ankyrin repeat-containing domain"/>
    <property type="match status" value="1"/>
</dbReference>
<evidence type="ECO:0000313" key="13">
    <source>
        <dbReference type="EMBL" id="CAI3972597.1"/>
    </source>
</evidence>
<reference evidence="13" key="1">
    <citation type="submission" date="2022-10" db="EMBL/GenBank/DDBJ databases">
        <authorList>
            <person name="Chen Y."/>
            <person name="Dougan E. K."/>
            <person name="Chan C."/>
            <person name="Rhodes N."/>
            <person name="Thang M."/>
        </authorList>
    </citation>
    <scope>NUCLEOTIDE SEQUENCE</scope>
</reference>
<comment type="caution">
    <text evidence="13">The sequence shown here is derived from an EMBL/GenBank/DDBJ whole genome shotgun (WGS) entry which is preliminary data.</text>
</comment>
<feature type="region of interest" description="Disordered" evidence="11">
    <location>
        <begin position="431"/>
        <end position="464"/>
    </location>
</feature>
<keyword evidence="2" id="KW-0723">Serine/threonine-protein kinase</keyword>
<dbReference type="Gene3D" id="3.30.200.20">
    <property type="entry name" value="Phosphorylase Kinase, domain 1"/>
    <property type="match status" value="1"/>
</dbReference>
<accession>A0A9P1BFZ1</accession>
<feature type="domain" description="Protein kinase" evidence="12">
    <location>
        <begin position="123"/>
        <end position="374"/>
    </location>
</feature>
<protein>
    <recommendedName>
        <fullName evidence="1">non-specific serine/threonine protein kinase</fullName>
        <ecNumber evidence="1">2.7.11.1</ecNumber>
    </recommendedName>
</protein>
<comment type="catalytic activity">
    <reaction evidence="8">
        <text>L-seryl-[protein] + ATP = O-phospho-L-seryl-[protein] + ADP + H(+)</text>
        <dbReference type="Rhea" id="RHEA:17989"/>
        <dbReference type="Rhea" id="RHEA-COMP:9863"/>
        <dbReference type="Rhea" id="RHEA-COMP:11604"/>
        <dbReference type="ChEBI" id="CHEBI:15378"/>
        <dbReference type="ChEBI" id="CHEBI:29999"/>
        <dbReference type="ChEBI" id="CHEBI:30616"/>
        <dbReference type="ChEBI" id="CHEBI:83421"/>
        <dbReference type="ChEBI" id="CHEBI:456216"/>
        <dbReference type="EC" id="2.7.11.1"/>
    </reaction>
</comment>
<keyword evidence="5 14" id="KW-0418">Kinase</keyword>
<keyword evidence="9" id="KW-0040">ANK repeat</keyword>
<proteinExistence type="predicted"/>
<dbReference type="SUPFAM" id="SSF56112">
    <property type="entry name" value="Protein kinase-like (PK-like)"/>
    <property type="match status" value="1"/>
</dbReference>
<feature type="repeat" description="ANK" evidence="9">
    <location>
        <begin position="773"/>
        <end position="807"/>
    </location>
</feature>
<dbReference type="CDD" id="cd08215">
    <property type="entry name" value="STKc_Nek"/>
    <property type="match status" value="1"/>
</dbReference>
<dbReference type="PROSITE" id="PS50011">
    <property type="entry name" value="PROTEIN_KINASE_DOM"/>
    <property type="match status" value="1"/>
</dbReference>
<dbReference type="EMBL" id="CAMXCT030000022">
    <property type="protein sequence ID" value="CAL4759909.1"/>
    <property type="molecule type" value="Genomic_DNA"/>
</dbReference>
<evidence type="ECO:0000256" key="8">
    <source>
        <dbReference type="ARBA" id="ARBA00048679"/>
    </source>
</evidence>
<dbReference type="PROSITE" id="PS00107">
    <property type="entry name" value="PROTEIN_KINASE_ATP"/>
    <property type="match status" value="1"/>
</dbReference>
<evidence type="ECO:0000256" key="9">
    <source>
        <dbReference type="PROSITE-ProRule" id="PRU00023"/>
    </source>
</evidence>
<evidence type="ECO:0000256" key="10">
    <source>
        <dbReference type="PROSITE-ProRule" id="PRU10141"/>
    </source>
</evidence>
<evidence type="ECO:0000256" key="5">
    <source>
        <dbReference type="ARBA" id="ARBA00022777"/>
    </source>
</evidence>
<reference evidence="14 15" key="2">
    <citation type="submission" date="2024-05" db="EMBL/GenBank/DDBJ databases">
        <authorList>
            <person name="Chen Y."/>
            <person name="Shah S."/>
            <person name="Dougan E. K."/>
            <person name="Thang M."/>
            <person name="Chan C."/>
        </authorList>
    </citation>
    <scope>NUCLEOTIDE SEQUENCE [LARGE SCALE GENOMIC DNA]</scope>
</reference>
<dbReference type="EMBL" id="CAMXCT010000022">
    <property type="protein sequence ID" value="CAI3972597.1"/>
    <property type="molecule type" value="Genomic_DNA"/>
</dbReference>
<keyword evidence="3" id="KW-0808">Transferase</keyword>
<evidence type="ECO:0000313" key="14">
    <source>
        <dbReference type="EMBL" id="CAL4759909.1"/>
    </source>
</evidence>
<dbReference type="PROSITE" id="PS50088">
    <property type="entry name" value="ANK_REPEAT"/>
    <property type="match status" value="1"/>
</dbReference>
<evidence type="ECO:0000256" key="7">
    <source>
        <dbReference type="ARBA" id="ARBA00047899"/>
    </source>
</evidence>
<dbReference type="Pfam" id="PF00023">
    <property type="entry name" value="Ank"/>
    <property type="match status" value="1"/>
</dbReference>
<dbReference type="InterPro" id="IPR011009">
    <property type="entry name" value="Kinase-like_dom_sf"/>
</dbReference>
<gene>
    <name evidence="13" type="ORF">C1SCF055_LOCUS1167</name>
</gene>
<evidence type="ECO:0000256" key="1">
    <source>
        <dbReference type="ARBA" id="ARBA00012513"/>
    </source>
</evidence>
<feature type="binding site" evidence="10">
    <location>
        <position position="152"/>
    </location>
    <ligand>
        <name>ATP</name>
        <dbReference type="ChEBI" id="CHEBI:30616"/>
    </ligand>
</feature>
<keyword evidence="6 10" id="KW-0067">ATP-binding</keyword>
<dbReference type="InterPro" id="IPR000719">
    <property type="entry name" value="Prot_kinase_dom"/>
</dbReference>
<keyword evidence="15" id="KW-1185">Reference proteome</keyword>
<evidence type="ECO:0000259" key="12">
    <source>
        <dbReference type="PROSITE" id="PS50011"/>
    </source>
</evidence>
<name>A0A9P1BFZ1_9DINO</name>
<dbReference type="Proteomes" id="UP001152797">
    <property type="component" value="Unassembled WGS sequence"/>
</dbReference>
<keyword evidence="4 10" id="KW-0547">Nucleotide-binding</keyword>